<sequence length="91" mass="10124">MSAATTTRRHEGALADPPPLRQPLKRVVRAGLHVCARRWLRHLGSGSPRAMTLAETGLTELHVIGSRGRVRDASYYPADRTSTRHDEPTSW</sequence>
<comment type="caution">
    <text evidence="2">The sequence shown here is derived from an EMBL/GenBank/DDBJ whole genome shotgun (WGS) entry which is preliminary data.</text>
</comment>
<proteinExistence type="predicted"/>
<evidence type="ECO:0000313" key="3">
    <source>
        <dbReference type="Proteomes" id="UP000078240"/>
    </source>
</evidence>
<gene>
    <name evidence="2" type="ORF">VFPBJ_05340</name>
</gene>
<reference evidence="2 3" key="1">
    <citation type="submission" date="2016-01" db="EMBL/GenBank/DDBJ databases">
        <title>Biosynthesis of antibiotic leucinostatins and their inhibition on Phytophthora in bio-control Purpureocillium lilacinum.</title>
        <authorList>
            <person name="Wang G."/>
            <person name="Liu Z."/>
            <person name="Lin R."/>
            <person name="Li E."/>
            <person name="Mao Z."/>
            <person name="Ling J."/>
            <person name="Yin W."/>
            <person name="Xie B."/>
        </authorList>
    </citation>
    <scope>NUCLEOTIDE SEQUENCE [LARGE SCALE GENOMIC DNA]</scope>
    <source>
        <strain evidence="2">PLBJ-1</strain>
    </source>
</reference>
<organism evidence="2 3">
    <name type="scientific">Purpureocillium lilacinum</name>
    <name type="common">Paecilomyces lilacinus</name>
    <dbReference type="NCBI Taxonomy" id="33203"/>
    <lineage>
        <taxon>Eukaryota</taxon>
        <taxon>Fungi</taxon>
        <taxon>Dikarya</taxon>
        <taxon>Ascomycota</taxon>
        <taxon>Pezizomycotina</taxon>
        <taxon>Sordariomycetes</taxon>
        <taxon>Hypocreomycetidae</taxon>
        <taxon>Hypocreales</taxon>
        <taxon>Ophiocordycipitaceae</taxon>
        <taxon>Purpureocillium</taxon>
    </lineage>
</organism>
<feature type="compositionally biased region" description="Basic and acidic residues" evidence="1">
    <location>
        <begin position="81"/>
        <end position="91"/>
    </location>
</feature>
<feature type="region of interest" description="Disordered" evidence="1">
    <location>
        <begin position="1"/>
        <end position="22"/>
    </location>
</feature>
<accession>A0A179GPD1</accession>
<name>A0A179GPD1_PURLI</name>
<feature type="region of interest" description="Disordered" evidence="1">
    <location>
        <begin position="72"/>
        <end position="91"/>
    </location>
</feature>
<dbReference type="Proteomes" id="UP000078240">
    <property type="component" value="Unassembled WGS sequence"/>
</dbReference>
<evidence type="ECO:0000313" key="2">
    <source>
        <dbReference type="EMBL" id="OAQ79755.1"/>
    </source>
</evidence>
<evidence type="ECO:0000256" key="1">
    <source>
        <dbReference type="SAM" id="MobiDB-lite"/>
    </source>
</evidence>
<dbReference type="EMBL" id="LSBH01000004">
    <property type="protein sequence ID" value="OAQ79755.1"/>
    <property type="molecule type" value="Genomic_DNA"/>
</dbReference>
<dbReference type="AlphaFoldDB" id="A0A179GPD1"/>
<protein>
    <submittedName>
        <fullName evidence="2">Uncharacterized protein</fullName>
    </submittedName>
</protein>